<dbReference type="Proteomes" id="UP000184315">
    <property type="component" value="Unassembled WGS sequence"/>
</dbReference>
<dbReference type="RefSeq" id="WP_072720687.1">
    <property type="nucleotide sequence ID" value="NZ_LN889812.1"/>
</dbReference>
<dbReference type="InterPro" id="IPR003848">
    <property type="entry name" value="DUF218"/>
</dbReference>
<protein>
    <recommendedName>
        <fullName evidence="1">DUF218 domain-containing protein</fullName>
    </recommendedName>
</protein>
<dbReference type="EMBL" id="CZDF01000171">
    <property type="protein sequence ID" value="CUR34218.1"/>
    <property type="molecule type" value="Genomic_DNA"/>
</dbReference>
<organism evidence="2 3">
    <name type="scientific">Planktothrix tepida PCC 9214</name>
    <dbReference type="NCBI Taxonomy" id="671072"/>
    <lineage>
        <taxon>Bacteria</taxon>
        <taxon>Bacillati</taxon>
        <taxon>Cyanobacteriota</taxon>
        <taxon>Cyanophyceae</taxon>
        <taxon>Oscillatoriophycideae</taxon>
        <taxon>Oscillatoriales</taxon>
        <taxon>Microcoleaceae</taxon>
        <taxon>Planktothrix</taxon>
    </lineage>
</organism>
<evidence type="ECO:0000313" key="2">
    <source>
        <dbReference type="EMBL" id="CUR34218.1"/>
    </source>
</evidence>
<evidence type="ECO:0000313" key="3">
    <source>
        <dbReference type="Proteomes" id="UP000184315"/>
    </source>
</evidence>
<dbReference type="Gene3D" id="3.40.50.620">
    <property type="entry name" value="HUPs"/>
    <property type="match status" value="1"/>
</dbReference>
<dbReference type="OrthoDB" id="582001at2"/>
<sequence>MKIGIVCGYGNIVDDNLKNYIDLVIFYITEDKIDKLILSGGCSFTGSNISEAQLMKELIRTKILDIDICLEEESLTTLHNLLYSKRFLDNLEYYQIQAIYIYCDQVRYFKINCLAKIIFRDDPVKIIKLQRKEKPLIYLAQIPSLFIQCLGAIFPNIEKHILINKKKWIQKYR</sequence>
<keyword evidence="3" id="KW-1185">Reference proteome</keyword>
<reference evidence="3" key="1">
    <citation type="submission" date="2015-10" db="EMBL/GenBank/DDBJ databases">
        <authorList>
            <person name="Regsiter A."/>
            <person name="william w."/>
        </authorList>
    </citation>
    <scope>NUCLEOTIDE SEQUENCE [LARGE SCALE GENOMIC DNA]</scope>
</reference>
<feature type="domain" description="DUF218" evidence="1">
    <location>
        <begin position="31"/>
        <end position="97"/>
    </location>
</feature>
<dbReference type="AlphaFoldDB" id="A0A1J1LQD6"/>
<name>A0A1J1LQD6_9CYAN</name>
<proteinExistence type="predicted"/>
<dbReference type="STRING" id="671072.PL9214640225"/>
<gene>
    <name evidence="2" type="ORF">PL9214640225</name>
</gene>
<accession>A0A1J1LQD6</accession>
<dbReference type="InterPro" id="IPR014729">
    <property type="entry name" value="Rossmann-like_a/b/a_fold"/>
</dbReference>
<evidence type="ECO:0000259" key="1">
    <source>
        <dbReference type="Pfam" id="PF02698"/>
    </source>
</evidence>
<dbReference type="Pfam" id="PF02698">
    <property type="entry name" value="DUF218"/>
    <property type="match status" value="1"/>
</dbReference>